<sequence>MGDGPLGISCDWQQTIQQRPQKNIPVGYLLDIKGMGKDASSFPKSKSLFYTPFDGDAPDYGGVQLETVGAKKAVRCVGLITQLQWEGGKLDPMDFTVLISPENKADFTGITNTEVSQLKFWICEWDSAKGKWFEKCFPLGDEANGPENEMSARLNQKGSEVMIHVGEPENVGVTDVKFCQMTFQIIPDKTHLCNIHYAHNSLDKDVYAWGYVEGGQS</sequence>
<evidence type="ECO:0000313" key="1">
    <source>
        <dbReference type="EMBL" id="GMU10163.1"/>
    </source>
</evidence>
<dbReference type="Proteomes" id="UP001342631">
    <property type="component" value="Unassembled WGS sequence"/>
</dbReference>
<protein>
    <submittedName>
        <fullName evidence="1">Uncharacterized protein</fullName>
    </submittedName>
</protein>
<dbReference type="EMBL" id="BTTX01000007">
    <property type="protein sequence ID" value="GMU10163.1"/>
    <property type="molecule type" value="Genomic_DNA"/>
</dbReference>
<comment type="caution">
    <text evidence="1">The sequence shown here is derived from an EMBL/GenBank/DDBJ whole genome shotgun (WGS) entry which is preliminary data.</text>
</comment>
<name>A0ABQ6R1H9_9BACT</name>
<keyword evidence="2" id="KW-1185">Reference proteome</keyword>
<evidence type="ECO:0000313" key="2">
    <source>
        <dbReference type="Proteomes" id="UP001342631"/>
    </source>
</evidence>
<dbReference type="RefSeq" id="WP_338281220.1">
    <property type="nucleotide sequence ID" value="NZ_BTTX01000007.1"/>
</dbReference>
<gene>
    <name evidence="1" type="ORF">ASNO1_64170</name>
</gene>
<organism evidence="1 2">
    <name type="scientific">Corallococcus caeni</name>
    <dbReference type="NCBI Taxonomy" id="3082388"/>
    <lineage>
        <taxon>Bacteria</taxon>
        <taxon>Pseudomonadati</taxon>
        <taxon>Myxococcota</taxon>
        <taxon>Myxococcia</taxon>
        <taxon>Myxococcales</taxon>
        <taxon>Cystobacterineae</taxon>
        <taxon>Myxococcaceae</taxon>
        <taxon>Corallococcus</taxon>
    </lineage>
</organism>
<reference evidence="1 2" key="1">
    <citation type="journal article" date="2024" name="Arch. Microbiol.">
        <title>Corallococcus caeni sp. nov., a novel myxobacterium isolated from activated sludge.</title>
        <authorList>
            <person name="Tomita S."/>
            <person name="Nakai R."/>
            <person name="Kuroda K."/>
            <person name="Kurashita H."/>
            <person name="Hatamoto M."/>
            <person name="Yamaguchi T."/>
            <person name="Narihiro T."/>
        </authorList>
    </citation>
    <scope>NUCLEOTIDE SEQUENCE [LARGE SCALE GENOMIC DNA]</scope>
    <source>
        <strain evidence="1 2">NO1</strain>
    </source>
</reference>
<accession>A0ABQ6R1H9</accession>
<proteinExistence type="predicted"/>